<gene>
    <name evidence="1" type="ORF">UFOPK2579_01820</name>
</gene>
<accession>A0A6J6RB30</accession>
<evidence type="ECO:0000313" key="1">
    <source>
        <dbReference type="EMBL" id="CAB4718245.1"/>
    </source>
</evidence>
<protein>
    <submittedName>
        <fullName evidence="1">Unannotated protein</fullName>
    </submittedName>
</protein>
<reference evidence="1" key="1">
    <citation type="submission" date="2020-05" db="EMBL/GenBank/DDBJ databases">
        <authorList>
            <person name="Chiriac C."/>
            <person name="Salcher M."/>
            <person name="Ghai R."/>
            <person name="Kavagutti S V."/>
        </authorList>
    </citation>
    <scope>NUCLEOTIDE SEQUENCE</scope>
</reference>
<name>A0A6J6RB30_9ZZZZ</name>
<organism evidence="1">
    <name type="scientific">freshwater metagenome</name>
    <dbReference type="NCBI Taxonomy" id="449393"/>
    <lineage>
        <taxon>unclassified sequences</taxon>
        <taxon>metagenomes</taxon>
        <taxon>ecological metagenomes</taxon>
    </lineage>
</organism>
<proteinExistence type="predicted"/>
<dbReference type="AlphaFoldDB" id="A0A6J6RB30"/>
<dbReference type="EMBL" id="CAEZXR010000227">
    <property type="protein sequence ID" value="CAB4718245.1"/>
    <property type="molecule type" value="Genomic_DNA"/>
</dbReference>
<sequence>MAAALAALGERVRSRVPMLIGSMKCEMPLIQAGLSRTSRALSPAASTIAAAPSVTGAQSCLRSGSAYIGRASSSSTEEPPLRMEYSFFSASVSDRWATSAIACSSHRPASMPARACRPASDTVSGHRGVIVYGSSWRARVRRRVPAELLPKA</sequence>